<evidence type="ECO:0000256" key="3">
    <source>
        <dbReference type="ARBA" id="ARBA00022989"/>
    </source>
</evidence>
<dbReference type="RefSeq" id="WP_229343282.1">
    <property type="nucleotide sequence ID" value="NZ_JAJFAT010000001.1"/>
</dbReference>
<evidence type="ECO:0000256" key="5">
    <source>
        <dbReference type="SAM" id="Phobius"/>
    </source>
</evidence>
<keyword evidence="4 5" id="KW-0472">Membrane</keyword>
<comment type="subcellular location">
    <subcellularLocation>
        <location evidence="1">Endomembrane system</location>
        <topology evidence="1">Multi-pass membrane protein</topology>
    </subcellularLocation>
</comment>
<dbReference type="Pfam" id="PF04191">
    <property type="entry name" value="PEMT"/>
    <property type="match status" value="1"/>
</dbReference>
<evidence type="ECO:0000313" key="6">
    <source>
        <dbReference type="EMBL" id="MCC3143932.1"/>
    </source>
</evidence>
<feature type="transmembrane region" description="Helical" evidence="5">
    <location>
        <begin position="128"/>
        <end position="149"/>
    </location>
</feature>
<dbReference type="GO" id="GO:0012505">
    <property type="term" value="C:endomembrane system"/>
    <property type="evidence" value="ECO:0007669"/>
    <property type="project" value="UniProtKB-SubCell"/>
</dbReference>
<feature type="transmembrane region" description="Helical" evidence="5">
    <location>
        <begin position="188"/>
        <end position="218"/>
    </location>
</feature>
<gene>
    <name evidence="6" type="ORF">LJ207_01170</name>
</gene>
<evidence type="ECO:0000256" key="2">
    <source>
        <dbReference type="ARBA" id="ARBA00022692"/>
    </source>
</evidence>
<feature type="transmembrane region" description="Helical" evidence="5">
    <location>
        <begin position="57"/>
        <end position="80"/>
    </location>
</feature>
<reference evidence="6 7" key="1">
    <citation type="submission" date="2021-10" db="EMBL/GenBank/DDBJ databases">
        <authorList>
            <person name="Grouzdev D.S."/>
            <person name="Pantiukh K.S."/>
            <person name="Krutkina M.S."/>
        </authorList>
    </citation>
    <scope>NUCLEOTIDE SEQUENCE [LARGE SCALE GENOMIC DNA]</scope>
    <source>
        <strain evidence="6 7">Z-7514</strain>
    </source>
</reference>
<dbReference type="EMBL" id="JAJFAT010000001">
    <property type="protein sequence ID" value="MCC3143932.1"/>
    <property type="molecule type" value="Genomic_DNA"/>
</dbReference>
<sequence>MIKKENIWYQNARSLNYFFYRQIWHLLALLILLPIVWAFAAPVMGEGSWLGITDITWFWLTIGTAVLHQIVVWIVFRLQLGWATLSKIFGRFDLFIWSLIFLPFLLARVITLLGLAKSDSSSLFLPELIALALAFFLLIPAIYTIWSVLRYFGIIRALGADHFRVSYRKMPLVKKGIFRWNSNSMYSFAFFLLWFIALFLGSQAALSAALFQYLYIWVHYFCTEKPDMEIIYDK</sequence>
<evidence type="ECO:0000256" key="1">
    <source>
        <dbReference type="ARBA" id="ARBA00004127"/>
    </source>
</evidence>
<keyword evidence="3 5" id="KW-1133">Transmembrane helix</keyword>
<feature type="transmembrane region" description="Helical" evidence="5">
    <location>
        <begin position="23"/>
        <end position="45"/>
    </location>
</feature>
<keyword evidence="2 5" id="KW-0812">Transmembrane</keyword>
<dbReference type="Proteomes" id="UP001199296">
    <property type="component" value="Unassembled WGS sequence"/>
</dbReference>
<evidence type="ECO:0000256" key="4">
    <source>
        <dbReference type="ARBA" id="ARBA00023136"/>
    </source>
</evidence>
<dbReference type="InterPro" id="IPR007318">
    <property type="entry name" value="Phopholipid_MeTrfase"/>
</dbReference>
<accession>A0AAW4WYH1</accession>
<feature type="transmembrane region" description="Helical" evidence="5">
    <location>
        <begin position="92"/>
        <end position="116"/>
    </location>
</feature>
<organism evidence="6 7">
    <name type="scientific">Halanaerobium polyolivorans</name>
    <dbReference type="NCBI Taxonomy" id="2886943"/>
    <lineage>
        <taxon>Bacteria</taxon>
        <taxon>Bacillati</taxon>
        <taxon>Bacillota</taxon>
        <taxon>Clostridia</taxon>
        <taxon>Halanaerobiales</taxon>
        <taxon>Halanaerobiaceae</taxon>
        <taxon>Halanaerobium</taxon>
    </lineage>
</organism>
<protein>
    <submittedName>
        <fullName evidence="6">Phosphatidylethanolamine N-methyltransferase family protein</fullName>
    </submittedName>
</protein>
<name>A0AAW4WYH1_9FIRM</name>
<comment type="caution">
    <text evidence="6">The sequence shown here is derived from an EMBL/GenBank/DDBJ whole genome shotgun (WGS) entry which is preliminary data.</text>
</comment>
<keyword evidence="7" id="KW-1185">Reference proteome</keyword>
<evidence type="ECO:0000313" key="7">
    <source>
        <dbReference type="Proteomes" id="UP001199296"/>
    </source>
</evidence>
<proteinExistence type="predicted"/>
<dbReference type="AlphaFoldDB" id="A0AAW4WYH1"/>